<dbReference type="RefSeq" id="WP_213822198.1">
    <property type="nucleotide sequence ID" value="NZ_JAAMFL010000008.1"/>
</dbReference>
<evidence type="ECO:0000256" key="1">
    <source>
        <dbReference type="ARBA" id="ARBA00022679"/>
    </source>
</evidence>
<evidence type="ECO:0000313" key="5">
    <source>
        <dbReference type="Proteomes" id="UP001519503"/>
    </source>
</evidence>
<comment type="caution">
    <text evidence="4">The sequence shown here is derived from an EMBL/GenBank/DDBJ whole genome shotgun (WGS) entry which is preliminary data.</text>
</comment>
<gene>
    <name evidence="4" type="ORF">G6R30_05290</name>
</gene>
<keyword evidence="1 4" id="KW-0808">Transferase</keyword>
<dbReference type="InterPro" id="IPR058592">
    <property type="entry name" value="Gtf3_C"/>
</dbReference>
<dbReference type="SUPFAM" id="SSF53756">
    <property type="entry name" value="UDP-Glycosyltransferase/glycogen phosphorylase"/>
    <property type="match status" value="1"/>
</dbReference>
<dbReference type="InterPro" id="IPR058591">
    <property type="entry name" value="Gtf3_N"/>
</dbReference>
<dbReference type="EMBL" id="JAAMFL010000008">
    <property type="protein sequence ID" value="MBS9337876.1"/>
    <property type="molecule type" value="Genomic_DNA"/>
</dbReference>
<protein>
    <submittedName>
        <fullName evidence="4">Sugar transferase</fullName>
    </submittedName>
</protein>
<evidence type="ECO:0000313" key="4">
    <source>
        <dbReference type="EMBL" id="MBS9337876.1"/>
    </source>
</evidence>
<proteinExistence type="predicted"/>
<organism evidence="4 5">
    <name type="scientific">Fructobacillus parabroussonetiae</name>
    <dbReference type="NCBI Taxonomy" id="2713174"/>
    <lineage>
        <taxon>Bacteria</taxon>
        <taxon>Bacillati</taxon>
        <taxon>Bacillota</taxon>
        <taxon>Bacilli</taxon>
        <taxon>Lactobacillales</taxon>
        <taxon>Lactobacillaceae</taxon>
        <taxon>Fructobacillus</taxon>
    </lineage>
</organism>
<dbReference type="Pfam" id="PF26337">
    <property type="entry name" value="Gtf3_C"/>
    <property type="match status" value="1"/>
</dbReference>
<evidence type="ECO:0000259" key="2">
    <source>
        <dbReference type="Pfam" id="PF26334"/>
    </source>
</evidence>
<reference evidence="4 5" key="1">
    <citation type="submission" date="2020-02" db="EMBL/GenBank/DDBJ databases">
        <title>Fructobacillus sp. isolated from paper mulberry of Taiwan.</title>
        <authorList>
            <person name="Lin S.-T."/>
        </authorList>
    </citation>
    <scope>NUCLEOTIDE SEQUENCE [LARGE SCALE GENOMIC DNA]</scope>
    <source>
        <strain evidence="4 5">S1-1</strain>
    </source>
</reference>
<evidence type="ECO:0000259" key="3">
    <source>
        <dbReference type="Pfam" id="PF26337"/>
    </source>
</evidence>
<dbReference type="Gene3D" id="3.40.50.2000">
    <property type="entry name" value="Glycogen Phosphorylase B"/>
    <property type="match status" value="2"/>
</dbReference>
<accession>A0ABS5QZS8</accession>
<dbReference type="Proteomes" id="UP001519503">
    <property type="component" value="Unassembled WGS sequence"/>
</dbReference>
<feature type="domain" description="Glucosyltransferase 3-like N-terminal" evidence="2">
    <location>
        <begin position="2"/>
        <end position="147"/>
    </location>
</feature>
<dbReference type="GO" id="GO:0016740">
    <property type="term" value="F:transferase activity"/>
    <property type="evidence" value="ECO:0007669"/>
    <property type="project" value="UniProtKB-KW"/>
</dbReference>
<dbReference type="Pfam" id="PF26334">
    <property type="entry name" value="Gtf3_N"/>
    <property type="match status" value="1"/>
</dbReference>
<keyword evidence="5" id="KW-1185">Reference proteome</keyword>
<dbReference type="PIRSF" id="PIRSF007023">
    <property type="entry name" value="UDP-Galf_transf"/>
    <property type="match status" value="1"/>
</dbReference>
<sequence>MNYITQTIEPWMPAGALKAKADMATIVQENGWQRLPIERYNDARFPAALRLEKINQFLTGIGLGDVVLHQFPTYMSEDFEEAFQKEVQRRGGHYVLLIHDFEPLRVKRENAWEWALAQKADLVVVHSPAMADALRQHGVDCPLITLDLFDYLGPSPATAPTFSKVINYAGTWQKAPWLKEYQGPALALFGTRPKRWKEVRLPDNIDWIGAFSPDDIALAFQSGFGLLWDSDYDDKFFQSYTQLNAPHKASLYLKAGLPLIVWSQSYLAELVEKEQIGFSIHSLSELNEKVAAATAADYRRYQENLRPLQDMVNHGSYTKIMLEKVAAFFK</sequence>
<feature type="domain" description="Glucosyltransferase 3-like C-terminal" evidence="3">
    <location>
        <begin position="166"/>
        <end position="324"/>
    </location>
</feature>
<name>A0ABS5QZS8_9LACO</name>